<name>A0ABX7MTL9_9GAMM</name>
<gene>
    <name evidence="2" type="ORF">LPB19_16945</name>
</gene>
<sequence>MKLTKRIAMTAAMVLASGVAWGHGGHEAIGDGLHIEYLFAAGAAGIVALYALMGRKGNGQD</sequence>
<keyword evidence="1" id="KW-1133">Transmembrane helix</keyword>
<proteinExistence type="predicted"/>
<reference evidence="2 3" key="1">
    <citation type="submission" date="2021-03" db="EMBL/GenBank/DDBJ databases">
        <title>Genome sequencing of Marinobacter sp. LPB0319.</title>
        <authorList>
            <person name="Kim J."/>
        </authorList>
    </citation>
    <scope>NUCLEOTIDE SEQUENCE [LARGE SCALE GENOMIC DNA]</scope>
    <source>
        <strain evidence="2 3">LPB0319</strain>
    </source>
</reference>
<keyword evidence="1" id="KW-0472">Membrane</keyword>
<evidence type="ECO:0000313" key="2">
    <source>
        <dbReference type="EMBL" id="QSP94832.1"/>
    </source>
</evidence>
<keyword evidence="3" id="KW-1185">Reference proteome</keyword>
<feature type="transmembrane region" description="Helical" evidence="1">
    <location>
        <begin position="32"/>
        <end position="52"/>
    </location>
</feature>
<evidence type="ECO:0000313" key="3">
    <source>
        <dbReference type="Proteomes" id="UP000663555"/>
    </source>
</evidence>
<evidence type="ECO:0000256" key="1">
    <source>
        <dbReference type="SAM" id="Phobius"/>
    </source>
</evidence>
<dbReference type="Proteomes" id="UP000663555">
    <property type="component" value="Chromosome"/>
</dbReference>
<dbReference type="EMBL" id="CP071247">
    <property type="protein sequence ID" value="QSP94832.1"/>
    <property type="molecule type" value="Genomic_DNA"/>
</dbReference>
<accession>A0ABX7MTL9</accession>
<dbReference type="RefSeq" id="WP_206644051.1">
    <property type="nucleotide sequence ID" value="NZ_CP071247.1"/>
</dbReference>
<organism evidence="2 3">
    <name type="scientific">Marinobacter salinisoli</name>
    <dbReference type="NCBI Taxonomy" id="2769486"/>
    <lineage>
        <taxon>Bacteria</taxon>
        <taxon>Pseudomonadati</taxon>
        <taxon>Pseudomonadota</taxon>
        <taxon>Gammaproteobacteria</taxon>
        <taxon>Pseudomonadales</taxon>
        <taxon>Marinobacteraceae</taxon>
        <taxon>Marinobacter</taxon>
    </lineage>
</organism>
<protein>
    <submittedName>
        <fullName evidence="2">Uncharacterized protein</fullName>
    </submittedName>
</protein>
<keyword evidence="1" id="KW-0812">Transmembrane</keyword>